<dbReference type="PANTHER" id="PTHR34390:SF2">
    <property type="entry name" value="SUCCINATE TRANSPORTER SUBUNIT YJJP-RELATED"/>
    <property type="match status" value="1"/>
</dbReference>
<comment type="caution">
    <text evidence="9">The sequence shown here is derived from an EMBL/GenBank/DDBJ whole genome shotgun (WGS) entry which is preliminary data.</text>
</comment>
<evidence type="ECO:0000256" key="7">
    <source>
        <dbReference type="SAM" id="Phobius"/>
    </source>
</evidence>
<reference evidence="9 10" key="1">
    <citation type="submission" date="2011-08" db="EMBL/GenBank/DDBJ databases">
        <title>The Genome Sequence of Clostridium hathewayi WAL-18680.</title>
        <authorList>
            <consortium name="The Broad Institute Genome Sequencing Platform"/>
            <person name="Earl A."/>
            <person name="Ward D."/>
            <person name="Feldgarden M."/>
            <person name="Gevers D."/>
            <person name="Finegold S.M."/>
            <person name="Summanen P.H."/>
            <person name="Molitoris D.R."/>
            <person name="Song M."/>
            <person name="Daigneault M."/>
            <person name="Allen-Vercoe E."/>
            <person name="Young S.K."/>
            <person name="Zeng Q."/>
            <person name="Gargeya S."/>
            <person name="Fitzgerald M."/>
            <person name="Haas B."/>
            <person name="Abouelleil A."/>
            <person name="Alvarado L."/>
            <person name="Arachchi H.M."/>
            <person name="Berlin A."/>
            <person name="Brown A."/>
            <person name="Chapman S.B."/>
            <person name="Chen Z."/>
            <person name="Dunbar C."/>
            <person name="Freedman E."/>
            <person name="Gearin G."/>
            <person name="Gellesch M."/>
            <person name="Goldberg J."/>
            <person name="Griggs A."/>
            <person name="Gujja S."/>
            <person name="Heiman D."/>
            <person name="Howarth C."/>
            <person name="Larson L."/>
            <person name="Lui A."/>
            <person name="MacDonald P.J.P."/>
            <person name="Montmayeur A."/>
            <person name="Murphy C."/>
            <person name="Neiman D."/>
            <person name="Pearson M."/>
            <person name="Priest M."/>
            <person name="Roberts A."/>
            <person name="Saif S."/>
            <person name="Shea T."/>
            <person name="Shenoy N."/>
            <person name="Sisk P."/>
            <person name="Stolte C."/>
            <person name="Sykes S."/>
            <person name="Wortman J."/>
            <person name="Nusbaum C."/>
            <person name="Birren B."/>
        </authorList>
    </citation>
    <scope>NUCLEOTIDE SEQUENCE [LARGE SCALE GENOMIC DNA]</scope>
    <source>
        <strain evidence="9 10">WAL-18680</strain>
    </source>
</reference>
<dbReference type="Pfam" id="PF06738">
    <property type="entry name" value="ThrE"/>
    <property type="match status" value="1"/>
</dbReference>
<keyword evidence="3 7" id="KW-0812">Transmembrane</keyword>
<dbReference type="PATRIC" id="fig|742737.3.peg.419"/>
<keyword evidence="5 7" id="KW-0472">Membrane</keyword>
<evidence type="ECO:0000313" key="9">
    <source>
        <dbReference type="EMBL" id="EHI61967.1"/>
    </source>
</evidence>
<evidence type="ECO:0000256" key="2">
    <source>
        <dbReference type="ARBA" id="ARBA00022475"/>
    </source>
</evidence>
<feature type="transmembrane region" description="Helical" evidence="7">
    <location>
        <begin position="155"/>
        <end position="175"/>
    </location>
</feature>
<evidence type="ECO:0000256" key="4">
    <source>
        <dbReference type="ARBA" id="ARBA00022989"/>
    </source>
</evidence>
<organism evidence="9 10">
    <name type="scientific">Hungatella hathewayi WAL-18680</name>
    <dbReference type="NCBI Taxonomy" id="742737"/>
    <lineage>
        <taxon>Bacteria</taxon>
        <taxon>Bacillati</taxon>
        <taxon>Bacillota</taxon>
        <taxon>Clostridia</taxon>
        <taxon>Lachnospirales</taxon>
        <taxon>Lachnospiraceae</taxon>
        <taxon>Hungatella</taxon>
    </lineage>
</organism>
<feature type="transmembrane region" description="Helical" evidence="7">
    <location>
        <begin position="130"/>
        <end position="148"/>
    </location>
</feature>
<evidence type="ECO:0000256" key="5">
    <source>
        <dbReference type="ARBA" id="ARBA00023136"/>
    </source>
</evidence>
<feature type="transmembrane region" description="Helical" evidence="7">
    <location>
        <begin position="107"/>
        <end position="124"/>
    </location>
</feature>
<gene>
    <name evidence="9" type="ORF">HMPREF9473_00418</name>
</gene>
<protein>
    <recommendedName>
        <fullName evidence="8">Threonine/serine exporter-like N-terminal domain-containing protein</fullName>
    </recommendedName>
</protein>
<dbReference type="GO" id="GO:0022857">
    <property type="term" value="F:transmembrane transporter activity"/>
    <property type="evidence" value="ECO:0007669"/>
    <property type="project" value="InterPro"/>
</dbReference>
<dbReference type="EMBL" id="ADLN01000001">
    <property type="protein sequence ID" value="EHI61967.1"/>
    <property type="molecule type" value="Genomic_DNA"/>
</dbReference>
<feature type="domain" description="Threonine/serine exporter-like N-terminal" evidence="8">
    <location>
        <begin position="1"/>
        <end position="237"/>
    </location>
</feature>
<keyword evidence="10" id="KW-1185">Reference proteome</keyword>
<keyword evidence="4 7" id="KW-1133">Transmembrane helix</keyword>
<dbReference type="AlphaFoldDB" id="G5IA78"/>
<comment type="similarity">
    <text evidence="6">Belongs to the ThrE exporter (TC 2.A.79) family.</text>
</comment>
<evidence type="ECO:0000256" key="3">
    <source>
        <dbReference type="ARBA" id="ARBA00022692"/>
    </source>
</evidence>
<proteinExistence type="inferred from homology"/>
<evidence type="ECO:0000313" key="10">
    <source>
        <dbReference type="Proteomes" id="UP000005384"/>
    </source>
</evidence>
<evidence type="ECO:0000256" key="6">
    <source>
        <dbReference type="ARBA" id="ARBA00034125"/>
    </source>
</evidence>
<feature type="transmembrane region" description="Helical" evidence="7">
    <location>
        <begin position="181"/>
        <end position="202"/>
    </location>
</feature>
<dbReference type="GO" id="GO:0005886">
    <property type="term" value="C:plasma membrane"/>
    <property type="evidence" value="ECO:0007669"/>
    <property type="project" value="UniProtKB-SubCell"/>
</dbReference>
<comment type="subcellular location">
    <subcellularLocation>
        <location evidence="1">Cell membrane</location>
        <topology evidence="1">Multi-pass membrane protein</topology>
    </subcellularLocation>
</comment>
<dbReference type="HOGENOM" id="CLU_070277_0_0_9"/>
<dbReference type="GO" id="GO:0015744">
    <property type="term" value="P:succinate transport"/>
    <property type="evidence" value="ECO:0007669"/>
    <property type="project" value="TreeGrafter"/>
</dbReference>
<dbReference type="Proteomes" id="UP000005384">
    <property type="component" value="Unassembled WGS sequence"/>
</dbReference>
<dbReference type="PANTHER" id="PTHR34390">
    <property type="entry name" value="UPF0442 PROTEIN YJJB-RELATED"/>
    <property type="match status" value="1"/>
</dbReference>
<dbReference type="InterPro" id="IPR010619">
    <property type="entry name" value="ThrE-like_N"/>
</dbReference>
<evidence type="ECO:0000259" key="8">
    <source>
        <dbReference type="Pfam" id="PF06738"/>
    </source>
</evidence>
<keyword evidence="2" id="KW-1003">Cell membrane</keyword>
<sequence length="246" mass="26805">MQAGHILLENGAEIFRVEETIGRICRHFGVETVNVFIMSNGIIVTAGDEKEQYFAKVEHIPVRGSSLNRVAAVNQLSREIEENRYSIGEVKDCLDSIQQMPGKSKRMMTLAAGIGSAAFCYIYGGSLRDSFSSFLAGLVLYVFVLEISKPYMSKIVANICGGALVTLVSIVLYHVGVGENLNHMIIGSIIPLVPGVAFTNAIRDIADEDYISGSVRMLDAMLVFFCIAMGVGFVFTIYSRLGGIML</sequence>
<feature type="transmembrane region" description="Helical" evidence="7">
    <location>
        <begin position="222"/>
        <end position="241"/>
    </location>
</feature>
<evidence type="ECO:0000256" key="1">
    <source>
        <dbReference type="ARBA" id="ARBA00004651"/>
    </source>
</evidence>
<dbReference type="InterPro" id="IPR050539">
    <property type="entry name" value="ThrE_Dicarb/AminoAcid_Exp"/>
</dbReference>
<name>G5IA78_9FIRM</name>
<accession>G5IA78</accession>